<feature type="compositionally biased region" description="Acidic residues" evidence="1">
    <location>
        <begin position="79"/>
        <end position="93"/>
    </location>
</feature>
<feature type="compositionally biased region" description="Low complexity" evidence="1">
    <location>
        <begin position="21"/>
        <end position="49"/>
    </location>
</feature>
<dbReference type="Gene3D" id="3.30.70.330">
    <property type="match status" value="1"/>
</dbReference>
<proteinExistence type="predicted"/>
<name>A0ABN9X1Z1_9DINO</name>
<dbReference type="InterPro" id="IPR019416">
    <property type="entry name" value="NCBP3"/>
</dbReference>
<reference evidence="2" key="1">
    <citation type="submission" date="2023-10" db="EMBL/GenBank/DDBJ databases">
        <authorList>
            <person name="Chen Y."/>
            <person name="Shah S."/>
            <person name="Dougan E. K."/>
            <person name="Thang M."/>
            <person name="Chan C."/>
        </authorList>
    </citation>
    <scope>NUCLEOTIDE SEQUENCE [LARGE SCALE GENOMIC DNA]</scope>
</reference>
<protein>
    <submittedName>
        <fullName evidence="2">Uncharacterized protein</fullName>
    </submittedName>
</protein>
<comment type="caution">
    <text evidence="2">The sequence shown here is derived from an EMBL/GenBank/DDBJ whole genome shotgun (WGS) entry which is preliminary data.</text>
</comment>
<dbReference type="InterPro" id="IPR012677">
    <property type="entry name" value="Nucleotide-bd_a/b_plait_sf"/>
</dbReference>
<accession>A0ABN9X1Z1</accession>
<dbReference type="Proteomes" id="UP001189429">
    <property type="component" value="Unassembled WGS sequence"/>
</dbReference>
<evidence type="ECO:0000256" key="1">
    <source>
        <dbReference type="SAM" id="MobiDB-lite"/>
    </source>
</evidence>
<organism evidence="2 3">
    <name type="scientific">Prorocentrum cordatum</name>
    <dbReference type="NCBI Taxonomy" id="2364126"/>
    <lineage>
        <taxon>Eukaryota</taxon>
        <taxon>Sar</taxon>
        <taxon>Alveolata</taxon>
        <taxon>Dinophyceae</taxon>
        <taxon>Prorocentrales</taxon>
        <taxon>Prorocentraceae</taxon>
        <taxon>Prorocentrum</taxon>
    </lineage>
</organism>
<dbReference type="PANTHER" id="PTHR16291:SF0">
    <property type="entry name" value="NUCLEAR CAP-BINDING PROTEIN SUBUNIT 3"/>
    <property type="match status" value="1"/>
</dbReference>
<feature type="region of interest" description="Disordered" evidence="1">
    <location>
        <begin position="1"/>
        <end position="104"/>
    </location>
</feature>
<feature type="compositionally biased region" description="Basic and acidic residues" evidence="1">
    <location>
        <begin position="1"/>
        <end position="10"/>
    </location>
</feature>
<evidence type="ECO:0000313" key="3">
    <source>
        <dbReference type="Proteomes" id="UP001189429"/>
    </source>
</evidence>
<gene>
    <name evidence="2" type="ORF">PCOR1329_LOCUS72283</name>
</gene>
<evidence type="ECO:0000313" key="2">
    <source>
        <dbReference type="EMBL" id="CAK0892681.1"/>
    </source>
</evidence>
<dbReference type="EMBL" id="CAUYUJ010019649">
    <property type="protein sequence ID" value="CAK0892681.1"/>
    <property type="molecule type" value="Genomic_DNA"/>
</dbReference>
<dbReference type="Pfam" id="PF10309">
    <property type="entry name" value="NCBP3"/>
    <property type="match status" value="1"/>
</dbReference>
<dbReference type="PANTHER" id="PTHR16291">
    <property type="entry name" value="NUCLEAR CAP-BINDING PROTEIN SUBUNIT 3"/>
    <property type="match status" value="1"/>
</dbReference>
<keyword evidence="3" id="KW-1185">Reference proteome</keyword>
<sequence>MPDVRGEGARRQGGPPGGAMGPAKGSAQGTAAKTAAGALPAKAEEGAATGPARSAKASVDVKKAGDAEVGANAGQGQPDVEEDEDEDEEDEVAPEAQPSFPRNEVDKAVSNVRLRAVHVYGLDFLKTGHMDEIFSQFKHKWIEWINDSSANIVFGDEAGAKKALESLSFPKASARARGS</sequence>